<comment type="caution">
    <text evidence="1">The sequence shown here is derived from an EMBL/GenBank/DDBJ whole genome shotgun (WGS) entry which is preliminary data.</text>
</comment>
<sequence>MAMIVLSGFVASLGLQSLARPDETPRAEIERLIGVDIAPAMTVPAMLAMGMIMPDDMSQCDHDVVSTGQGQQHASKAHHHRDDACALCPLLQLAMFILGVTGFTAFFRSIRLSEIVVLPQGRAPPGLRWVLPPSQGPPPVPV</sequence>
<dbReference type="Pfam" id="PF11162">
    <property type="entry name" value="DUF2946"/>
    <property type="match status" value="1"/>
</dbReference>
<accession>A0ABT1CIC3</accession>
<proteinExistence type="predicted"/>
<keyword evidence="2" id="KW-1185">Reference proteome</keyword>
<protein>
    <submittedName>
        <fullName evidence="1">DUF2946 family protein</fullName>
    </submittedName>
</protein>
<gene>
    <name evidence="1" type="ORF">NF685_11260</name>
</gene>
<evidence type="ECO:0000313" key="1">
    <source>
        <dbReference type="EMBL" id="MCO6160607.1"/>
    </source>
</evidence>
<dbReference type="EMBL" id="JAMXQU010000009">
    <property type="protein sequence ID" value="MCO6160607.1"/>
    <property type="molecule type" value="Genomic_DNA"/>
</dbReference>
<dbReference type="InterPro" id="IPR021333">
    <property type="entry name" value="DUF2946"/>
</dbReference>
<reference evidence="1 2" key="1">
    <citation type="submission" date="2022-06" db="EMBL/GenBank/DDBJ databases">
        <title>Whole-genome of Asaia lannensis strain LMG 27011T.</title>
        <authorList>
            <person name="Sombolestani A."/>
        </authorList>
    </citation>
    <scope>NUCLEOTIDE SEQUENCE [LARGE SCALE GENOMIC DNA]</scope>
    <source>
        <strain evidence="1 2">NBRC 102526</strain>
    </source>
</reference>
<name>A0ABT1CIC3_9PROT</name>
<evidence type="ECO:0000313" key="2">
    <source>
        <dbReference type="Proteomes" id="UP001523401"/>
    </source>
</evidence>
<dbReference type="RefSeq" id="WP_252849670.1">
    <property type="nucleotide sequence ID" value="NZ_BAPW01000047.1"/>
</dbReference>
<dbReference type="Proteomes" id="UP001523401">
    <property type="component" value="Unassembled WGS sequence"/>
</dbReference>
<organism evidence="1 2">
    <name type="scientific">Asaia lannensis NBRC 102526</name>
    <dbReference type="NCBI Taxonomy" id="1307926"/>
    <lineage>
        <taxon>Bacteria</taxon>
        <taxon>Pseudomonadati</taxon>
        <taxon>Pseudomonadota</taxon>
        <taxon>Alphaproteobacteria</taxon>
        <taxon>Acetobacterales</taxon>
        <taxon>Acetobacteraceae</taxon>
        <taxon>Asaia</taxon>
    </lineage>
</organism>